<dbReference type="EMBL" id="HG710376">
    <property type="protein sequence ID" value="CDJ46427.1"/>
    <property type="molecule type" value="Genomic_DNA"/>
</dbReference>
<reference evidence="2" key="2">
    <citation type="submission" date="2013-10" db="EMBL/GenBank/DDBJ databases">
        <authorList>
            <person name="Aslett M."/>
        </authorList>
    </citation>
    <scope>NUCLEOTIDE SEQUENCE [LARGE SCALE GENOMIC DNA]</scope>
    <source>
        <strain evidence="2">Houghton</strain>
    </source>
</reference>
<protein>
    <submittedName>
        <fullName evidence="2">Uncharacterized protein</fullName>
    </submittedName>
</protein>
<proteinExistence type="predicted"/>
<evidence type="ECO:0000313" key="3">
    <source>
        <dbReference type="Proteomes" id="UP000030750"/>
    </source>
</evidence>
<organism evidence="2 3">
    <name type="scientific">Eimeria brunetti</name>
    <dbReference type="NCBI Taxonomy" id="51314"/>
    <lineage>
        <taxon>Eukaryota</taxon>
        <taxon>Sar</taxon>
        <taxon>Alveolata</taxon>
        <taxon>Apicomplexa</taxon>
        <taxon>Conoidasida</taxon>
        <taxon>Coccidia</taxon>
        <taxon>Eucoccidiorida</taxon>
        <taxon>Eimeriorina</taxon>
        <taxon>Eimeriidae</taxon>
        <taxon>Eimeria</taxon>
    </lineage>
</organism>
<evidence type="ECO:0000256" key="1">
    <source>
        <dbReference type="SAM" id="MobiDB-lite"/>
    </source>
</evidence>
<feature type="region of interest" description="Disordered" evidence="1">
    <location>
        <begin position="214"/>
        <end position="254"/>
    </location>
</feature>
<gene>
    <name evidence="2" type="ORF">EBH_0066090</name>
</gene>
<dbReference type="AlphaFoldDB" id="U6L7S6"/>
<feature type="region of interest" description="Disordered" evidence="1">
    <location>
        <begin position="117"/>
        <end position="184"/>
    </location>
</feature>
<accession>U6L7S6</accession>
<reference evidence="2" key="1">
    <citation type="submission" date="2013-10" db="EMBL/GenBank/DDBJ databases">
        <title>Genomic analysis of the causative agents of coccidiosis in chickens.</title>
        <authorList>
            <person name="Reid A.J."/>
            <person name="Blake D."/>
            <person name="Billington K."/>
            <person name="Browne H."/>
            <person name="Dunn M."/>
            <person name="Hung S."/>
            <person name="Kawahara F."/>
            <person name="Miranda-Saavedra D."/>
            <person name="Mourier T."/>
            <person name="Nagra H."/>
            <person name="Otto T.D."/>
            <person name="Rawlings N."/>
            <person name="Sanchez A."/>
            <person name="Sanders M."/>
            <person name="Subramaniam C."/>
            <person name="Tay Y."/>
            <person name="Dear P."/>
            <person name="Doerig C."/>
            <person name="Gruber A."/>
            <person name="Parkinson J."/>
            <person name="Shirley M."/>
            <person name="Wan K.L."/>
            <person name="Berriman M."/>
            <person name="Tomley F."/>
            <person name="Pain A."/>
        </authorList>
    </citation>
    <scope>NUCLEOTIDE SEQUENCE [LARGE SCALE GENOMIC DNA]</scope>
    <source>
        <strain evidence="2">Houghton</strain>
    </source>
</reference>
<keyword evidence="3" id="KW-1185">Reference proteome</keyword>
<feature type="compositionally biased region" description="Polar residues" evidence="1">
    <location>
        <begin position="232"/>
        <end position="250"/>
    </location>
</feature>
<evidence type="ECO:0000313" key="2">
    <source>
        <dbReference type="EMBL" id="CDJ46427.1"/>
    </source>
</evidence>
<name>U6L7S6_9EIME</name>
<dbReference type="VEuPathDB" id="ToxoDB:EBH_0066090"/>
<dbReference type="Proteomes" id="UP000030750">
    <property type="component" value="Unassembled WGS sequence"/>
</dbReference>
<sequence>MPTQLAFAVGGLHAQQGNTQPTAPGETVTWAPDQMLPGTATPPLGAQRRLIGLKGKGERQGKVEEGAKRLRLEPLTEETQLQHTPPPLDPDVDLLIDSVLSEVNVLFSDDVWILDDEPPHPPGDLSPGGRHPALGGSVDWSHADTVSGEGPSSPSIFPSYRTEPEEQTDNGLPLPPVSSGRHARRGLASGVAGLHRGPPGLAAEVNFRYDHVTREPPQAPTAGTLVRRKGVPTSSEQLVADTLPSSSRASPFTPELASAPTPFLNSASVEQTASAADLPSDAIITWLAGSFSGVPHNILRMHPFYRHPKYQPGLNTRSFNAPLATSPASARRNPNSELAKCRDIMRKVSLTPQDLEELLIQAERLCAYATTKMPVKYRRGQAGYAIDTLGTIFLVLDTLHCAAEVLGDKSSKQLWWPLVVRHIESAKFVPKKELPTTDRHFRNSKVARALNTALDYYRRGVRPPAVMVIGLKEALLCEPFPYSKFQDQQWNTWRNDAANFRRSIQLTLAGRK</sequence>
<dbReference type="OrthoDB" id="348121at2759"/>